<dbReference type="InterPro" id="IPR012674">
    <property type="entry name" value="Calycin"/>
</dbReference>
<gene>
    <name evidence="3" type="ORF">CP500_018390</name>
</gene>
<dbReference type="Pfam" id="PF12204">
    <property type="entry name" value="DUF3598_N"/>
    <property type="match status" value="1"/>
</dbReference>
<feature type="domain" description="Biogenesis factor required for ATP synthase 1-like C-terminal" evidence="2">
    <location>
        <begin position="143"/>
        <end position="282"/>
    </location>
</feature>
<feature type="domain" description="DUF3598" evidence="1">
    <location>
        <begin position="1"/>
        <end position="137"/>
    </location>
</feature>
<dbReference type="SUPFAM" id="SSF50814">
    <property type="entry name" value="Lipocalins"/>
    <property type="match status" value="2"/>
</dbReference>
<dbReference type="GO" id="GO:0005886">
    <property type="term" value="C:plasma membrane"/>
    <property type="evidence" value="ECO:0007669"/>
    <property type="project" value="TreeGrafter"/>
</dbReference>
<name>A0A2G4EX06_9CYAN</name>
<dbReference type="InterPro" id="IPR022017">
    <property type="entry name" value="BFA1-like_DUF3598"/>
</dbReference>
<dbReference type="OrthoDB" id="516684at2"/>
<evidence type="ECO:0000313" key="3">
    <source>
        <dbReference type="EMBL" id="PHX54008.1"/>
    </source>
</evidence>
<sequence>MGSQWENFLQNLGEWHGSFTQLSPRGEVVQDTPSIIALEGLNDNKTVRLKLQRFYPNSSGVGEPEVSELVREYQTLGRDILFFENGAFCQGTIQIAPFAESGAEFSFIYNYRRLRFVQLYNTNGDLSKLTLIREKQPDKNVPERPPLTIDDLLGEWHGEAVTMYPDWRNPDCYSTKLQLHLDGADRLIQQITFGTNPDAQIITSGGIIDGSVINFNEGTTPMQVLLLPDGGSCTIPVKVELRKSVFFEAGWLVEPDLRFRMIRSYNDKGEWVSLTLVTERKVSQ</sequence>
<reference evidence="3" key="1">
    <citation type="submission" date="2017-10" db="EMBL/GenBank/DDBJ databases">
        <title>Draft genome sequence of the planktic cyanobacteria Tychonema bourrellyi isolated from alpine lentic freshwater.</title>
        <authorList>
            <person name="Tett A."/>
            <person name="Armanini F."/>
            <person name="Asnicar F."/>
            <person name="Boscaini A."/>
            <person name="Pasolli E."/>
            <person name="Zolfo M."/>
            <person name="Donati C."/>
            <person name="Salmaso N."/>
            <person name="Segata N."/>
        </authorList>
    </citation>
    <scope>NUCLEOTIDE SEQUENCE</scope>
    <source>
        <strain evidence="3">FEM_GT703</strain>
    </source>
</reference>
<evidence type="ECO:0000259" key="1">
    <source>
        <dbReference type="Pfam" id="PF12204"/>
    </source>
</evidence>
<protein>
    <submittedName>
        <fullName evidence="3">DUF3598 domain-containing protein</fullName>
    </submittedName>
</protein>
<dbReference type="Proteomes" id="UP000226442">
    <property type="component" value="Unassembled WGS sequence"/>
</dbReference>
<proteinExistence type="predicted"/>
<dbReference type="Gene3D" id="2.40.128.20">
    <property type="match status" value="2"/>
</dbReference>
<dbReference type="GO" id="GO:0000918">
    <property type="term" value="P:division septum site selection"/>
    <property type="evidence" value="ECO:0007669"/>
    <property type="project" value="TreeGrafter"/>
</dbReference>
<dbReference type="InterPro" id="IPR048378">
    <property type="entry name" value="BFA1-like_C"/>
</dbReference>
<accession>A0A2G4EX06</accession>
<dbReference type="Pfam" id="PF21053">
    <property type="entry name" value="BFA1_C"/>
    <property type="match status" value="1"/>
</dbReference>
<dbReference type="PANTHER" id="PTHR33404">
    <property type="entry name" value="CELL DIVISION TOPOLOGICAL SPECIFICITY FACTOR HOMOLOG, CHLOROPLASTIC"/>
    <property type="match status" value="1"/>
</dbReference>
<keyword evidence="4" id="KW-1185">Reference proteome</keyword>
<dbReference type="EMBL" id="NXIB02000132">
    <property type="protein sequence ID" value="PHX54008.1"/>
    <property type="molecule type" value="Genomic_DNA"/>
</dbReference>
<dbReference type="PANTHER" id="PTHR33404:SF1">
    <property type="entry name" value="SLL0497 PROTEIN"/>
    <property type="match status" value="1"/>
</dbReference>
<dbReference type="RefSeq" id="WP_096830386.1">
    <property type="nucleotide sequence ID" value="NZ_NXIB02000132.1"/>
</dbReference>
<evidence type="ECO:0000259" key="2">
    <source>
        <dbReference type="Pfam" id="PF21053"/>
    </source>
</evidence>
<comment type="caution">
    <text evidence="3">The sequence shown here is derived from an EMBL/GenBank/DDBJ whole genome shotgun (WGS) entry which is preliminary data.</text>
</comment>
<dbReference type="AlphaFoldDB" id="A0A2G4EX06"/>
<organism evidence="3 4">
    <name type="scientific">Tychonema bourrellyi FEM_GT703</name>
    <dbReference type="NCBI Taxonomy" id="2040638"/>
    <lineage>
        <taxon>Bacteria</taxon>
        <taxon>Bacillati</taxon>
        <taxon>Cyanobacteriota</taxon>
        <taxon>Cyanophyceae</taxon>
        <taxon>Oscillatoriophycideae</taxon>
        <taxon>Oscillatoriales</taxon>
        <taxon>Microcoleaceae</taxon>
        <taxon>Tychonema</taxon>
    </lineage>
</organism>
<evidence type="ECO:0000313" key="4">
    <source>
        <dbReference type="Proteomes" id="UP000226442"/>
    </source>
</evidence>